<dbReference type="GO" id="GO:0006508">
    <property type="term" value="P:proteolysis"/>
    <property type="evidence" value="ECO:0007669"/>
    <property type="project" value="InterPro"/>
</dbReference>
<accession>A0A8T2NQI4</accession>
<dbReference type="InterPro" id="IPR009003">
    <property type="entry name" value="Peptidase_S1_PA"/>
</dbReference>
<evidence type="ECO:0000256" key="1">
    <source>
        <dbReference type="ARBA" id="ARBA00023157"/>
    </source>
</evidence>
<feature type="non-terminal residue" evidence="4">
    <location>
        <position position="1"/>
    </location>
</feature>
<protein>
    <recommendedName>
        <fullName evidence="3">Peptidase S1 domain-containing protein</fullName>
    </recommendedName>
</protein>
<organism evidence="4 5">
    <name type="scientific">Albula glossodonta</name>
    <name type="common">roundjaw bonefish</name>
    <dbReference type="NCBI Taxonomy" id="121402"/>
    <lineage>
        <taxon>Eukaryota</taxon>
        <taxon>Metazoa</taxon>
        <taxon>Chordata</taxon>
        <taxon>Craniata</taxon>
        <taxon>Vertebrata</taxon>
        <taxon>Euteleostomi</taxon>
        <taxon>Actinopterygii</taxon>
        <taxon>Neopterygii</taxon>
        <taxon>Teleostei</taxon>
        <taxon>Albuliformes</taxon>
        <taxon>Albulidae</taxon>
        <taxon>Albula</taxon>
    </lineage>
</organism>
<feature type="domain" description="Peptidase S1" evidence="3">
    <location>
        <begin position="5"/>
        <end position="44"/>
    </location>
</feature>
<gene>
    <name evidence="4" type="ORF">JZ751_016072</name>
</gene>
<dbReference type="InterPro" id="IPR043504">
    <property type="entry name" value="Peptidase_S1_PA_chymotrypsin"/>
</dbReference>
<dbReference type="PANTHER" id="PTHR24250:SF66">
    <property type="entry name" value="CHYMOTRYPSIN-LIKE PROTEASE CTRL-1"/>
    <property type="match status" value="1"/>
</dbReference>
<dbReference type="GO" id="GO:0004252">
    <property type="term" value="F:serine-type endopeptidase activity"/>
    <property type="evidence" value="ECO:0007669"/>
    <property type="project" value="InterPro"/>
</dbReference>
<keyword evidence="5" id="KW-1185">Reference proteome</keyword>
<dbReference type="InterPro" id="IPR001254">
    <property type="entry name" value="Trypsin_dom"/>
</dbReference>
<evidence type="ECO:0000259" key="3">
    <source>
        <dbReference type="Pfam" id="PF00089"/>
    </source>
</evidence>
<feature type="domain" description="Peptidase S1" evidence="3">
    <location>
        <begin position="223"/>
        <end position="269"/>
    </location>
</feature>
<name>A0A8T2NQI4_9TELE</name>
<evidence type="ECO:0000313" key="4">
    <source>
        <dbReference type="EMBL" id="KAG9342635.1"/>
    </source>
</evidence>
<keyword evidence="2" id="KW-0175">Coiled coil</keyword>
<sequence>MNRIHYCVDPAGSMACMGNSGGPLLCQKHGVYYLFGLMTWPGSQSLSPNILHQARRQLVNESLCKRRGTRVAPCCAKNMSKEKMAQKTAQIEALQEQQIKMMEEEFEKRIALMSWGSGYQGPGFGEGGSCLAFFRPFSGLVSSVTRVMGLWVQALVEVAVAAKETGPHGHPAVWDVTIGLMLLCVENGGETAHAMVGQAVQLLHQVACTAVSPNILHQARLQLGNSGGPLLCQKHGAYYLFGLMTWPGSQCNASSPAVFTRVSPFQSWIKN</sequence>
<dbReference type="SUPFAM" id="SSF50494">
    <property type="entry name" value="Trypsin-like serine proteases"/>
    <property type="match status" value="2"/>
</dbReference>
<keyword evidence="1" id="KW-1015">Disulfide bond</keyword>
<dbReference type="Proteomes" id="UP000824540">
    <property type="component" value="Unassembled WGS sequence"/>
</dbReference>
<dbReference type="Pfam" id="PF00089">
    <property type="entry name" value="Trypsin"/>
    <property type="match status" value="2"/>
</dbReference>
<dbReference type="EMBL" id="JAFBMS010000027">
    <property type="protein sequence ID" value="KAG9342635.1"/>
    <property type="molecule type" value="Genomic_DNA"/>
</dbReference>
<comment type="caution">
    <text evidence="4">The sequence shown here is derived from an EMBL/GenBank/DDBJ whole genome shotgun (WGS) entry which is preliminary data.</text>
</comment>
<feature type="coiled-coil region" evidence="2">
    <location>
        <begin position="77"/>
        <end position="104"/>
    </location>
</feature>
<evidence type="ECO:0000256" key="2">
    <source>
        <dbReference type="SAM" id="Coils"/>
    </source>
</evidence>
<dbReference type="PANTHER" id="PTHR24250">
    <property type="entry name" value="CHYMOTRYPSIN-RELATED"/>
    <property type="match status" value="1"/>
</dbReference>
<dbReference type="OrthoDB" id="546450at2759"/>
<dbReference type="AlphaFoldDB" id="A0A8T2NQI4"/>
<reference evidence="4" key="1">
    <citation type="thesis" date="2021" institute="BYU ScholarsArchive" country="Provo, UT, USA">
        <title>Applications of and Algorithms for Genome Assembly and Genomic Analyses with an Emphasis on Marine Teleosts.</title>
        <authorList>
            <person name="Pickett B.D."/>
        </authorList>
    </citation>
    <scope>NUCLEOTIDE SEQUENCE</scope>
    <source>
        <strain evidence="4">HI-2016</strain>
    </source>
</reference>
<dbReference type="Gene3D" id="2.40.10.10">
    <property type="entry name" value="Trypsin-like serine proteases"/>
    <property type="match status" value="2"/>
</dbReference>
<evidence type="ECO:0000313" key="5">
    <source>
        <dbReference type="Proteomes" id="UP000824540"/>
    </source>
</evidence>
<proteinExistence type="predicted"/>